<gene>
    <name evidence="2" type="ORF">HIJ39_14540</name>
</gene>
<dbReference type="Proteomes" id="UP000533476">
    <property type="component" value="Unassembled WGS sequence"/>
</dbReference>
<sequence>MDETQTASSVFRQWTALTALQILRIAHDTDLTPWDVTTLLILEGTGPLQPTQLAQVTGFPTGQMTKILDRLEASKLTRRTKHPTDRRRQIIVIRPAGRRAVARWLSQIATGTRPGRGGGVEVPSDLPDPTRVSARWNALVTPENERT</sequence>
<dbReference type="Gene3D" id="1.10.10.10">
    <property type="entry name" value="Winged helix-like DNA-binding domain superfamily/Winged helix DNA-binding domain"/>
    <property type="match status" value="1"/>
</dbReference>
<reference evidence="2 3" key="1">
    <citation type="submission" date="2020-04" db="EMBL/GenBank/DDBJ databases">
        <authorList>
            <person name="Zhang R."/>
            <person name="Schippers A."/>
        </authorList>
    </citation>
    <scope>NUCLEOTIDE SEQUENCE [LARGE SCALE GENOMIC DNA]</scope>
    <source>
        <strain evidence="2 3">DSM 109850</strain>
    </source>
</reference>
<dbReference type="EMBL" id="JABBVZ010000056">
    <property type="protein sequence ID" value="NMP23562.1"/>
    <property type="molecule type" value="Genomic_DNA"/>
</dbReference>
<protein>
    <submittedName>
        <fullName evidence="2">MarR family transcriptional regulator</fullName>
    </submittedName>
</protein>
<comment type="caution">
    <text evidence="2">The sequence shown here is derived from an EMBL/GenBank/DDBJ whole genome shotgun (WGS) entry which is preliminary data.</text>
</comment>
<dbReference type="Pfam" id="PF12802">
    <property type="entry name" value="MarR_2"/>
    <property type="match status" value="1"/>
</dbReference>
<name>A0A7Y0L592_9FIRM</name>
<evidence type="ECO:0000313" key="2">
    <source>
        <dbReference type="EMBL" id="NMP23562.1"/>
    </source>
</evidence>
<evidence type="ECO:0000259" key="1">
    <source>
        <dbReference type="SMART" id="SM00347"/>
    </source>
</evidence>
<dbReference type="PANTHER" id="PTHR33164:SF106">
    <property type="entry name" value="TRANSCRIPTIONAL REGULATORY PROTEIN"/>
    <property type="match status" value="1"/>
</dbReference>
<accession>A0A7Y0L592</accession>
<dbReference type="InterPro" id="IPR000835">
    <property type="entry name" value="HTH_MarR-typ"/>
</dbReference>
<dbReference type="RefSeq" id="WP_169100956.1">
    <property type="nucleotide sequence ID" value="NZ_JABBVZ010000056.1"/>
</dbReference>
<dbReference type="SMART" id="SM00347">
    <property type="entry name" value="HTH_MARR"/>
    <property type="match status" value="1"/>
</dbReference>
<dbReference type="GO" id="GO:0003700">
    <property type="term" value="F:DNA-binding transcription factor activity"/>
    <property type="evidence" value="ECO:0007669"/>
    <property type="project" value="InterPro"/>
</dbReference>
<dbReference type="PANTHER" id="PTHR33164">
    <property type="entry name" value="TRANSCRIPTIONAL REGULATOR, MARR FAMILY"/>
    <property type="match status" value="1"/>
</dbReference>
<dbReference type="GO" id="GO:0006950">
    <property type="term" value="P:response to stress"/>
    <property type="evidence" value="ECO:0007669"/>
    <property type="project" value="TreeGrafter"/>
</dbReference>
<dbReference type="InterPro" id="IPR039422">
    <property type="entry name" value="MarR/SlyA-like"/>
</dbReference>
<dbReference type="InterPro" id="IPR036388">
    <property type="entry name" value="WH-like_DNA-bd_sf"/>
</dbReference>
<keyword evidence="3" id="KW-1185">Reference proteome</keyword>
<dbReference type="AlphaFoldDB" id="A0A7Y0L592"/>
<organism evidence="2 3">
    <name type="scientific">Sulfobacillus harzensis</name>
    <dbReference type="NCBI Taxonomy" id="2729629"/>
    <lineage>
        <taxon>Bacteria</taxon>
        <taxon>Bacillati</taxon>
        <taxon>Bacillota</taxon>
        <taxon>Clostridia</taxon>
        <taxon>Eubacteriales</taxon>
        <taxon>Clostridiales Family XVII. Incertae Sedis</taxon>
        <taxon>Sulfobacillus</taxon>
    </lineage>
</organism>
<feature type="domain" description="HTH marR-type" evidence="1">
    <location>
        <begin position="24"/>
        <end position="131"/>
    </location>
</feature>
<evidence type="ECO:0000313" key="3">
    <source>
        <dbReference type="Proteomes" id="UP000533476"/>
    </source>
</evidence>
<dbReference type="SUPFAM" id="SSF46785">
    <property type="entry name" value="Winged helix' DNA-binding domain"/>
    <property type="match status" value="1"/>
</dbReference>
<proteinExistence type="predicted"/>
<dbReference type="InterPro" id="IPR036390">
    <property type="entry name" value="WH_DNA-bd_sf"/>
</dbReference>